<feature type="region of interest" description="Disordered" evidence="6">
    <location>
        <begin position="1"/>
        <end position="57"/>
    </location>
</feature>
<dbReference type="Proteomes" id="UP000290289">
    <property type="component" value="Chromosome 10"/>
</dbReference>
<evidence type="ECO:0000313" key="8">
    <source>
        <dbReference type="EMBL" id="RXH88154.1"/>
    </source>
</evidence>
<keyword evidence="9" id="KW-1185">Reference proteome</keyword>
<gene>
    <name evidence="8" type="ORF">DVH24_042225</name>
</gene>
<dbReference type="PRINTS" id="PR00682">
    <property type="entry name" value="IPNSYNTHASE"/>
</dbReference>
<comment type="caution">
    <text evidence="8">The sequence shown here is derived from an EMBL/GenBank/DDBJ whole genome shotgun (WGS) entry which is preliminary data.</text>
</comment>
<reference evidence="8 9" key="1">
    <citation type="submission" date="2018-10" db="EMBL/GenBank/DDBJ databases">
        <title>A high-quality apple genome assembly.</title>
        <authorList>
            <person name="Hu J."/>
        </authorList>
    </citation>
    <scope>NUCLEOTIDE SEQUENCE [LARGE SCALE GENOMIC DNA]</scope>
    <source>
        <strain evidence="9">cv. HFTH1</strain>
        <tissue evidence="8">Young leaf</tissue>
    </source>
</reference>
<dbReference type="PANTHER" id="PTHR10209:SF744">
    <property type="entry name" value="PROTEIN DMR6-LIKE OXYGENASE 2-LIKE"/>
    <property type="match status" value="1"/>
</dbReference>
<dbReference type="STRING" id="3750.A0A498J1C3"/>
<evidence type="ECO:0000256" key="4">
    <source>
        <dbReference type="ARBA" id="ARBA00023004"/>
    </source>
</evidence>
<dbReference type="SUPFAM" id="SSF51197">
    <property type="entry name" value="Clavaminate synthase-like"/>
    <property type="match status" value="2"/>
</dbReference>
<protein>
    <recommendedName>
        <fullName evidence="7">Fe2OG dioxygenase domain-containing protein</fullName>
    </recommendedName>
</protein>
<dbReference type="GO" id="GO:0046872">
    <property type="term" value="F:metal ion binding"/>
    <property type="evidence" value="ECO:0007669"/>
    <property type="project" value="UniProtKB-KW"/>
</dbReference>
<dbReference type="InterPro" id="IPR027443">
    <property type="entry name" value="IPNS-like_sf"/>
</dbReference>
<dbReference type="InterPro" id="IPR005123">
    <property type="entry name" value="Oxoglu/Fe-dep_dioxygenase_dom"/>
</dbReference>
<name>A0A498J1C3_MALDO</name>
<dbReference type="Gene3D" id="2.60.120.330">
    <property type="entry name" value="B-lactam Antibiotic, Isopenicillin N Synthase, Chain"/>
    <property type="match status" value="3"/>
</dbReference>
<comment type="similarity">
    <text evidence="1 5">Belongs to the iron/ascorbate-dependent oxidoreductase family.</text>
</comment>
<dbReference type="InterPro" id="IPR026992">
    <property type="entry name" value="DIOX_N"/>
</dbReference>
<dbReference type="PROSITE" id="PS51471">
    <property type="entry name" value="FE2OG_OXY"/>
    <property type="match status" value="1"/>
</dbReference>
<proteinExistence type="inferred from homology"/>
<evidence type="ECO:0000256" key="1">
    <source>
        <dbReference type="ARBA" id="ARBA00008056"/>
    </source>
</evidence>
<keyword evidence="3 5" id="KW-0560">Oxidoreductase</keyword>
<evidence type="ECO:0000256" key="5">
    <source>
        <dbReference type="RuleBase" id="RU003682"/>
    </source>
</evidence>
<dbReference type="AlphaFoldDB" id="A0A498J1C3"/>
<evidence type="ECO:0000256" key="3">
    <source>
        <dbReference type="ARBA" id="ARBA00023002"/>
    </source>
</evidence>
<dbReference type="Pfam" id="PF03171">
    <property type="entry name" value="2OG-FeII_Oxy"/>
    <property type="match status" value="2"/>
</dbReference>
<organism evidence="8 9">
    <name type="scientific">Malus domestica</name>
    <name type="common">Apple</name>
    <name type="synonym">Pyrus malus</name>
    <dbReference type="NCBI Taxonomy" id="3750"/>
    <lineage>
        <taxon>Eukaryota</taxon>
        <taxon>Viridiplantae</taxon>
        <taxon>Streptophyta</taxon>
        <taxon>Embryophyta</taxon>
        <taxon>Tracheophyta</taxon>
        <taxon>Spermatophyta</taxon>
        <taxon>Magnoliopsida</taxon>
        <taxon>eudicotyledons</taxon>
        <taxon>Gunneridae</taxon>
        <taxon>Pentapetalae</taxon>
        <taxon>rosids</taxon>
        <taxon>fabids</taxon>
        <taxon>Rosales</taxon>
        <taxon>Rosaceae</taxon>
        <taxon>Amygdaloideae</taxon>
        <taxon>Maleae</taxon>
        <taxon>Malus</taxon>
    </lineage>
</organism>
<dbReference type="Pfam" id="PF14226">
    <property type="entry name" value="DIOX_N"/>
    <property type="match status" value="2"/>
</dbReference>
<evidence type="ECO:0000259" key="7">
    <source>
        <dbReference type="PROSITE" id="PS51471"/>
    </source>
</evidence>
<dbReference type="GO" id="GO:0051213">
    <property type="term" value="F:dioxygenase activity"/>
    <property type="evidence" value="ECO:0007669"/>
    <property type="project" value="UniProtKB-ARBA"/>
</dbReference>
<evidence type="ECO:0000256" key="6">
    <source>
        <dbReference type="SAM" id="MobiDB-lite"/>
    </source>
</evidence>
<keyword evidence="4 5" id="KW-0408">Iron</keyword>
<feature type="domain" description="Fe2OG dioxygenase" evidence="7">
    <location>
        <begin position="210"/>
        <end position="311"/>
    </location>
</feature>
<evidence type="ECO:0000256" key="2">
    <source>
        <dbReference type="ARBA" id="ARBA00022723"/>
    </source>
</evidence>
<sequence length="491" mass="55970">MGEVDPAFIQAIDRRPNPKPKNSSLVDEIPTIDLSALRTGPEDDIRETGSSPSDVSGHAKLVSEIGHACKNWGFFQVVNHGVPLELGRKIEDVAKKFFELPGEEKRKVKRDMVNALGYHDGEHTKNVRDWKEVFDFLVEDQTAVAASHEPGDEELRVLTNQWPQYPPEFREVCQEYARAVEKLAYKLLGLIALSLGQPKNRFDDYFKDHQTSLVRLNHYPPCPSPHLALGVGPHKDAGALTVLAQDDVGGLEVRRKSDGEWSPVTPTPNAYIINVGDIVQVWSNDKYESVEHRVVVNSEKERFSIPFFFFPAHHVMVKPLEELLSDGNPAKYREYNWGKFYATRNRSDFKKQEDWGFFQVINHRVLLEKRQRIEAAARKFFALPLEEKRKIRRDEKSLPENRFNSYFEDRTSFIRLNHYPPCPSPQLAIGVGRHKDSGALTVLSQDDVGGLEVKRKTDGEWITPNAYIINVGDILQDPHPSNTNQNLKATF</sequence>
<accession>A0A498J1C3</accession>
<keyword evidence="2 5" id="KW-0479">Metal-binding</keyword>
<dbReference type="FunFam" id="2.60.120.330:FF:000012">
    <property type="entry name" value="Gibberellin 20 oxidase 1"/>
    <property type="match status" value="1"/>
</dbReference>
<evidence type="ECO:0000313" key="9">
    <source>
        <dbReference type="Proteomes" id="UP000290289"/>
    </source>
</evidence>
<dbReference type="InterPro" id="IPR044861">
    <property type="entry name" value="IPNS-like_FE2OG_OXY"/>
</dbReference>
<dbReference type="EMBL" id="RDQH01000336">
    <property type="protein sequence ID" value="RXH88154.1"/>
    <property type="molecule type" value="Genomic_DNA"/>
</dbReference>
<dbReference type="PANTHER" id="PTHR10209">
    <property type="entry name" value="OXIDOREDUCTASE, 2OG-FE II OXYGENASE FAMILY PROTEIN"/>
    <property type="match status" value="1"/>
</dbReference>